<evidence type="ECO:0000313" key="4">
    <source>
        <dbReference type="EMBL" id="AGH16641.1"/>
    </source>
</evidence>
<keyword evidence="5" id="KW-1185">Reference proteome</keyword>
<keyword evidence="3" id="KW-0460">Magnesium</keyword>
<sequence>MSMLHGMFGGMNLLYWYKKLCLMDIDFMYEWKQDLDIVRSAVQGASTVAMQYFLRSPNVWWKHEGSSPVCDADIAVNDYLESFLRPLRPAYGWLSEETDDDLQRLNYETLFVVDPIDGTRAFIEGRNEWCISVAVVHHGRPVIGVVHASALGKEFFVSVGMKSTCNGKNISVSSNQMSDSLAIMASDVSLKGLDSYVRFRRQSSISSLCLRILMIASGEVDVLIVDRNANDWDLAAADLLLECSGGALVDIDRKLLTYNRSQVNHEVLFASAKWHFPSFKQHLSTL</sequence>
<dbReference type="PROSITE" id="PS00630">
    <property type="entry name" value="IMP_2"/>
    <property type="match status" value="1"/>
</dbReference>
<dbReference type="RefSeq" id="WP_012778623.1">
    <property type="nucleotide sequence ID" value="NC_020549.1"/>
</dbReference>
<dbReference type="Gene3D" id="3.40.190.80">
    <property type="match status" value="1"/>
</dbReference>
<dbReference type="Gene3D" id="3.30.540.10">
    <property type="entry name" value="Fructose-1,6-Bisphosphatase, subunit A, domain 1"/>
    <property type="match status" value="1"/>
</dbReference>
<reference evidence="4 5" key="1">
    <citation type="journal article" date="2013" name="Genome Announc.">
        <title>Complete Genome Sequence of a Chinese Strain of 'Candidatus Liberibacter asiaticus'.</title>
        <authorList>
            <person name="Lin H."/>
            <person name="Han C.S."/>
            <person name="Liu B."/>
            <person name="Lou B."/>
            <person name="Bai X."/>
            <person name="Deng C."/>
            <person name="Civerolo E.L."/>
            <person name="Gupta G."/>
        </authorList>
    </citation>
    <scope>NUCLEOTIDE SEQUENCE [LARGE SCALE GENOMIC DNA]</scope>
    <source>
        <strain evidence="5">gxpsy</strain>
    </source>
</reference>
<accession>A0ABM5NF83</accession>
<dbReference type="InterPro" id="IPR000760">
    <property type="entry name" value="Inositol_monophosphatase-like"/>
</dbReference>
<dbReference type="EMBL" id="CP004005">
    <property type="protein sequence ID" value="AGH16641.1"/>
    <property type="molecule type" value="Genomic_DNA"/>
</dbReference>
<keyword evidence="2" id="KW-0479">Metal-binding</keyword>
<evidence type="ECO:0000313" key="5">
    <source>
        <dbReference type="Proteomes" id="UP000011820"/>
    </source>
</evidence>
<dbReference type="SUPFAM" id="SSF56655">
    <property type="entry name" value="Carbohydrate phosphatase"/>
    <property type="match status" value="1"/>
</dbReference>
<organism evidence="4 5">
    <name type="scientific">Candidatus Liberibacter asiaticus str. gxpsy</name>
    <dbReference type="NCBI Taxonomy" id="1174529"/>
    <lineage>
        <taxon>Bacteria</taxon>
        <taxon>Pseudomonadati</taxon>
        <taxon>Pseudomonadota</taxon>
        <taxon>Alphaproteobacteria</taxon>
        <taxon>Hyphomicrobiales</taxon>
        <taxon>Rhizobiaceae</taxon>
        <taxon>Liberibacter</taxon>
    </lineage>
</organism>
<dbReference type="Proteomes" id="UP000011820">
    <property type="component" value="Chromosome"/>
</dbReference>
<proteinExistence type="inferred from homology"/>
<dbReference type="PRINTS" id="PR00377">
    <property type="entry name" value="IMPHPHTASES"/>
</dbReference>
<comment type="similarity">
    <text evidence="1">Belongs to the inositol monophosphatase superfamily.</text>
</comment>
<dbReference type="CDD" id="cd01638">
    <property type="entry name" value="CysQ"/>
    <property type="match status" value="1"/>
</dbReference>
<evidence type="ECO:0000256" key="3">
    <source>
        <dbReference type="ARBA" id="ARBA00022842"/>
    </source>
</evidence>
<dbReference type="PANTHER" id="PTHR20854:SF4">
    <property type="entry name" value="INOSITOL-1-MONOPHOSPHATASE-RELATED"/>
    <property type="match status" value="1"/>
</dbReference>
<gene>
    <name evidence="4" type="ORF">WSI_01355</name>
</gene>
<dbReference type="GeneID" id="93076642"/>
<dbReference type="InterPro" id="IPR020550">
    <property type="entry name" value="Inositol_monophosphatase_CS"/>
</dbReference>
<evidence type="ECO:0000256" key="2">
    <source>
        <dbReference type="ARBA" id="ARBA00022723"/>
    </source>
</evidence>
<name>A0ABM5NF83_LIBAS</name>
<dbReference type="PANTHER" id="PTHR20854">
    <property type="entry name" value="INOSITOL MONOPHOSPHATASE"/>
    <property type="match status" value="1"/>
</dbReference>
<dbReference type="Pfam" id="PF00459">
    <property type="entry name" value="Inositol_P"/>
    <property type="match status" value="1"/>
</dbReference>
<evidence type="ECO:0000256" key="1">
    <source>
        <dbReference type="ARBA" id="ARBA00009759"/>
    </source>
</evidence>
<protein>
    <submittedName>
        <fullName evidence="4">Inositol monophosphatase family protein</fullName>
    </submittedName>
</protein>